<feature type="transmembrane region" description="Helical" evidence="6">
    <location>
        <begin position="18"/>
        <end position="41"/>
    </location>
</feature>
<evidence type="ECO:0000313" key="9">
    <source>
        <dbReference type="Proteomes" id="UP000657385"/>
    </source>
</evidence>
<comment type="subcellular location">
    <subcellularLocation>
        <location evidence="6">Cell membrane</location>
        <topology evidence="6">Multi-pass membrane protein</topology>
    </subcellularLocation>
    <subcellularLocation>
        <location evidence="1">Membrane</location>
        <topology evidence="1">Multi-pass membrane protein</topology>
    </subcellularLocation>
</comment>
<evidence type="ECO:0000259" key="7">
    <source>
        <dbReference type="PROSITE" id="PS50928"/>
    </source>
</evidence>
<keyword evidence="4 6" id="KW-1133">Transmembrane helix</keyword>
<keyword evidence="3 6" id="KW-0812">Transmembrane</keyword>
<protein>
    <submittedName>
        <fullName evidence="8">ABC transporter permease subunit</fullName>
    </submittedName>
</protein>
<feature type="transmembrane region" description="Helical" evidence="6">
    <location>
        <begin position="89"/>
        <end position="107"/>
    </location>
</feature>
<organism evidence="8 9">
    <name type="scientific">Streptacidiphilus fuscans</name>
    <dbReference type="NCBI Taxonomy" id="2789292"/>
    <lineage>
        <taxon>Bacteria</taxon>
        <taxon>Bacillati</taxon>
        <taxon>Actinomycetota</taxon>
        <taxon>Actinomycetes</taxon>
        <taxon>Kitasatosporales</taxon>
        <taxon>Streptomycetaceae</taxon>
        <taxon>Streptacidiphilus</taxon>
    </lineage>
</organism>
<dbReference type="PROSITE" id="PS50928">
    <property type="entry name" value="ABC_TM1"/>
    <property type="match status" value="1"/>
</dbReference>
<dbReference type="Pfam" id="PF00528">
    <property type="entry name" value="BPD_transp_1"/>
    <property type="match status" value="1"/>
</dbReference>
<dbReference type="PANTHER" id="PTHR30177">
    <property type="entry name" value="GLYCINE BETAINE/L-PROLINE TRANSPORT SYSTEM PERMEASE PROTEIN PROW"/>
    <property type="match status" value="1"/>
</dbReference>
<name>A0A931B372_9ACTN</name>
<dbReference type="EMBL" id="JADPRT010000003">
    <property type="protein sequence ID" value="MBF9068452.1"/>
    <property type="molecule type" value="Genomic_DNA"/>
</dbReference>
<gene>
    <name evidence="8" type="ORF">I2501_10455</name>
</gene>
<feature type="transmembrane region" description="Helical" evidence="6">
    <location>
        <begin position="182"/>
        <end position="205"/>
    </location>
</feature>
<evidence type="ECO:0000256" key="4">
    <source>
        <dbReference type="ARBA" id="ARBA00022989"/>
    </source>
</evidence>
<dbReference type="InterPro" id="IPR051204">
    <property type="entry name" value="ABC_transp_perm/SBD"/>
</dbReference>
<evidence type="ECO:0000256" key="5">
    <source>
        <dbReference type="ARBA" id="ARBA00023136"/>
    </source>
</evidence>
<proteinExistence type="inferred from homology"/>
<comment type="similarity">
    <text evidence="6">Belongs to the binding-protein-dependent transport system permease family.</text>
</comment>
<dbReference type="GO" id="GO:0005886">
    <property type="term" value="C:plasma membrane"/>
    <property type="evidence" value="ECO:0007669"/>
    <property type="project" value="UniProtKB-SubCell"/>
</dbReference>
<accession>A0A931B372</accession>
<dbReference type="CDD" id="cd06261">
    <property type="entry name" value="TM_PBP2"/>
    <property type="match status" value="1"/>
</dbReference>
<dbReference type="GO" id="GO:0055085">
    <property type="term" value="P:transmembrane transport"/>
    <property type="evidence" value="ECO:0007669"/>
    <property type="project" value="InterPro"/>
</dbReference>
<dbReference type="InterPro" id="IPR000515">
    <property type="entry name" value="MetI-like"/>
</dbReference>
<dbReference type="SUPFAM" id="SSF161098">
    <property type="entry name" value="MetI-like"/>
    <property type="match status" value="1"/>
</dbReference>
<dbReference type="RefSeq" id="WP_196193583.1">
    <property type="nucleotide sequence ID" value="NZ_JADPRT010000003.1"/>
</dbReference>
<dbReference type="PANTHER" id="PTHR30177:SF4">
    <property type="entry name" value="OSMOPROTECTANT IMPORT PERMEASE PROTEIN OSMW"/>
    <property type="match status" value="1"/>
</dbReference>
<feature type="transmembrane region" description="Helical" evidence="6">
    <location>
        <begin position="53"/>
        <end position="77"/>
    </location>
</feature>
<keyword evidence="9" id="KW-1185">Reference proteome</keyword>
<feature type="domain" description="ABC transmembrane type-1" evidence="7">
    <location>
        <begin position="22"/>
        <end position="206"/>
    </location>
</feature>
<sequence length="219" mass="23647">MNFAQRFFEVPSDLQNTWWGLVLWQLQLTLVPVAVGLAVALPLGMLCARFRWFYPPVLGVSTVFYAIPSLAFFVFLIDYTGESSLTVEIPLTVYTLVVLVPAIVDGMRSVSEDVRAAATAMGFGTLRRYLQVELPIAVPAIIAGLRVATVSSVSLVSVGMLIGNEGALGNLLSDALNYQRPLLAWDAVLSIAVLGVVLDGLLVLARRILTPWARKAASA</sequence>
<evidence type="ECO:0000256" key="6">
    <source>
        <dbReference type="RuleBase" id="RU363032"/>
    </source>
</evidence>
<evidence type="ECO:0000256" key="3">
    <source>
        <dbReference type="ARBA" id="ARBA00022692"/>
    </source>
</evidence>
<dbReference type="Gene3D" id="1.10.3720.10">
    <property type="entry name" value="MetI-like"/>
    <property type="match status" value="1"/>
</dbReference>
<evidence type="ECO:0000256" key="1">
    <source>
        <dbReference type="ARBA" id="ARBA00004141"/>
    </source>
</evidence>
<comment type="caution">
    <text evidence="8">The sequence shown here is derived from an EMBL/GenBank/DDBJ whole genome shotgun (WGS) entry which is preliminary data.</text>
</comment>
<evidence type="ECO:0000313" key="8">
    <source>
        <dbReference type="EMBL" id="MBF9068452.1"/>
    </source>
</evidence>
<dbReference type="Proteomes" id="UP000657385">
    <property type="component" value="Unassembled WGS sequence"/>
</dbReference>
<keyword evidence="5 6" id="KW-0472">Membrane</keyword>
<reference evidence="8" key="1">
    <citation type="submission" date="2020-11" db="EMBL/GenBank/DDBJ databases">
        <title>Isolation and identification of active actinomycetes.</title>
        <authorList>
            <person name="Yu B."/>
        </authorList>
    </citation>
    <scope>NUCLEOTIDE SEQUENCE</scope>
    <source>
        <strain evidence="8">NEAU-YB345</strain>
    </source>
</reference>
<keyword evidence="2 6" id="KW-0813">Transport</keyword>
<feature type="transmembrane region" description="Helical" evidence="6">
    <location>
        <begin position="136"/>
        <end position="162"/>
    </location>
</feature>
<dbReference type="InterPro" id="IPR035906">
    <property type="entry name" value="MetI-like_sf"/>
</dbReference>
<dbReference type="GO" id="GO:0031460">
    <property type="term" value="P:glycine betaine transport"/>
    <property type="evidence" value="ECO:0007669"/>
    <property type="project" value="TreeGrafter"/>
</dbReference>
<dbReference type="AlphaFoldDB" id="A0A931B372"/>
<evidence type="ECO:0000256" key="2">
    <source>
        <dbReference type="ARBA" id="ARBA00022448"/>
    </source>
</evidence>